<evidence type="ECO:0000313" key="1">
    <source>
        <dbReference type="EMBL" id="KAF7300379.1"/>
    </source>
</evidence>
<evidence type="ECO:0000313" key="2">
    <source>
        <dbReference type="Proteomes" id="UP000613580"/>
    </source>
</evidence>
<sequence length="173" mass="19046">MTLINSGLAASLTLGIRKQYRSWAFPSQLADSTHVPFFSTQNPEQWITEDGYNLFHHRSSTALPDLDIDDIPGDELAVFQRAIVPPLWITHPFFSFDNAAEWIRLLPLGAFMASRAPQLSNLLCRAIPSCNAGSVYLQFPAIFCCVESPLGIPGFSEARVASEFSPNLTALAC</sequence>
<accession>A0A8H6SJ94</accession>
<reference evidence="1" key="1">
    <citation type="submission" date="2020-05" db="EMBL/GenBank/DDBJ databases">
        <title>Mycena genomes resolve the evolution of fungal bioluminescence.</title>
        <authorList>
            <person name="Tsai I.J."/>
        </authorList>
    </citation>
    <scope>NUCLEOTIDE SEQUENCE</scope>
    <source>
        <strain evidence="1">110903Hualien_Pintung</strain>
    </source>
</reference>
<organism evidence="1 2">
    <name type="scientific">Mycena chlorophos</name>
    <name type="common">Agaric fungus</name>
    <name type="synonym">Agaricus chlorophos</name>
    <dbReference type="NCBI Taxonomy" id="658473"/>
    <lineage>
        <taxon>Eukaryota</taxon>
        <taxon>Fungi</taxon>
        <taxon>Dikarya</taxon>
        <taxon>Basidiomycota</taxon>
        <taxon>Agaricomycotina</taxon>
        <taxon>Agaricomycetes</taxon>
        <taxon>Agaricomycetidae</taxon>
        <taxon>Agaricales</taxon>
        <taxon>Marasmiineae</taxon>
        <taxon>Mycenaceae</taxon>
        <taxon>Mycena</taxon>
    </lineage>
</organism>
<keyword evidence="2" id="KW-1185">Reference proteome</keyword>
<dbReference type="AlphaFoldDB" id="A0A8H6SJ94"/>
<dbReference type="Proteomes" id="UP000613580">
    <property type="component" value="Unassembled WGS sequence"/>
</dbReference>
<dbReference type="EMBL" id="JACAZE010000013">
    <property type="protein sequence ID" value="KAF7300379.1"/>
    <property type="molecule type" value="Genomic_DNA"/>
</dbReference>
<proteinExistence type="predicted"/>
<dbReference type="OrthoDB" id="3005500at2759"/>
<gene>
    <name evidence="1" type="ORF">HMN09_00921200</name>
</gene>
<comment type="caution">
    <text evidence="1">The sequence shown here is derived from an EMBL/GenBank/DDBJ whole genome shotgun (WGS) entry which is preliminary data.</text>
</comment>
<protein>
    <submittedName>
        <fullName evidence="1">Uncharacterized protein</fullName>
    </submittedName>
</protein>
<name>A0A8H6SJ94_MYCCL</name>